<gene>
    <name evidence="2" type="ORF">ACMD2_24441</name>
</gene>
<feature type="compositionally biased region" description="Acidic residues" evidence="1">
    <location>
        <begin position="117"/>
        <end position="127"/>
    </location>
</feature>
<reference evidence="2 3" key="1">
    <citation type="journal article" date="2016" name="DNA Res.">
        <title>The draft genome of MD-2 pineapple using hybrid error correction of long reads.</title>
        <authorList>
            <person name="Redwan R.M."/>
            <person name="Saidin A."/>
            <person name="Kumar S.V."/>
        </authorList>
    </citation>
    <scope>NUCLEOTIDE SEQUENCE [LARGE SCALE GENOMIC DNA]</scope>
    <source>
        <strain evidence="3">cv. MD2</strain>
        <tissue evidence="2">Leaf</tissue>
    </source>
</reference>
<feature type="region of interest" description="Disordered" evidence="1">
    <location>
        <begin position="336"/>
        <end position="474"/>
    </location>
</feature>
<feature type="compositionally biased region" description="Gly residues" evidence="1">
    <location>
        <begin position="388"/>
        <end position="417"/>
    </location>
</feature>
<dbReference type="Proteomes" id="UP000092600">
    <property type="component" value="Unassembled WGS sequence"/>
</dbReference>
<feature type="region of interest" description="Disordered" evidence="1">
    <location>
        <begin position="284"/>
        <end position="310"/>
    </location>
</feature>
<comment type="caution">
    <text evidence="2">The sequence shown here is derived from an EMBL/GenBank/DDBJ whole genome shotgun (WGS) entry which is preliminary data.</text>
</comment>
<feature type="compositionally biased region" description="Acidic residues" evidence="1">
    <location>
        <begin position="360"/>
        <end position="371"/>
    </location>
</feature>
<feature type="compositionally biased region" description="Basic and acidic residues" evidence="1">
    <location>
        <begin position="301"/>
        <end position="310"/>
    </location>
</feature>
<dbReference type="STRING" id="4615.A0A199VHI9"/>
<evidence type="ECO:0000256" key="1">
    <source>
        <dbReference type="SAM" id="MobiDB-lite"/>
    </source>
</evidence>
<name>A0A199VHI9_ANACO</name>
<feature type="compositionally biased region" description="Low complexity" evidence="1">
    <location>
        <begin position="337"/>
        <end position="349"/>
    </location>
</feature>
<feature type="region of interest" description="Disordered" evidence="1">
    <location>
        <begin position="102"/>
        <end position="134"/>
    </location>
</feature>
<proteinExistence type="predicted"/>
<evidence type="ECO:0000313" key="2">
    <source>
        <dbReference type="EMBL" id="OAY76341.1"/>
    </source>
</evidence>
<protein>
    <submittedName>
        <fullName evidence="2">Uncharacterized protein</fullName>
    </submittedName>
</protein>
<accession>A0A199VHI9</accession>
<dbReference type="EMBL" id="LSRQ01001837">
    <property type="protein sequence ID" value="OAY76341.1"/>
    <property type="molecule type" value="Genomic_DNA"/>
</dbReference>
<dbReference type="PANTHER" id="PTHR37736:SF1">
    <property type="entry name" value="GLYCINE-RICH PROTEIN"/>
    <property type="match status" value="1"/>
</dbReference>
<evidence type="ECO:0000313" key="3">
    <source>
        <dbReference type="Proteomes" id="UP000092600"/>
    </source>
</evidence>
<dbReference type="PANTHER" id="PTHR37736">
    <property type="entry name" value="GLYCINE-RICH PROTEIN"/>
    <property type="match status" value="1"/>
</dbReference>
<feature type="compositionally biased region" description="Low complexity" evidence="1">
    <location>
        <begin position="418"/>
        <end position="438"/>
    </location>
</feature>
<dbReference type="AlphaFoldDB" id="A0A199VHI9"/>
<sequence>RSRRRRIWSREEEREVEQWLRRLHRRGRGGAGGVDGPVLSVVAKRIRALRKKYNRILQMEEGLAQGKTLNKEQEEVLRSKPLVAALIDELEKLRQPLSAALAEELSRAPPPPAVEASTEEDDDEGDEGEGKPSDRAVQDLVTMLYFGCLFDVKPQSEFAATMLTRTHERGCCLTYDYVTDDATDLLGEKDLDAISALGAHVTSRPARSGVSHRDALKECVEHARLWLRKSDRPIHPDAPVTYAGLREKLDKILSSDYFTTTPEMKAPVDVAAAVENFGSASHVQIPESATVPTPAVDAEDGPTHGFDKDEREDFQNTDVHLDHHSTLVDEAPKMGEVADSVSPSSDDVSLPQKEHQTLEPDVEEQNQEDADPKDQQYVPRRSYQGQRRGSGSGGGRRGYLNGRGGRGGRGGGGGNGYQNGRSQYYEPGYYSRNYYNPRGRGGRSGGSSMYNNNYGGGPHGGHAPPASVHSGANS</sequence>
<feature type="non-terminal residue" evidence="2">
    <location>
        <position position="1"/>
    </location>
</feature>
<organism evidence="2 3">
    <name type="scientific">Ananas comosus</name>
    <name type="common">Pineapple</name>
    <name type="synonym">Ananas ananas</name>
    <dbReference type="NCBI Taxonomy" id="4615"/>
    <lineage>
        <taxon>Eukaryota</taxon>
        <taxon>Viridiplantae</taxon>
        <taxon>Streptophyta</taxon>
        <taxon>Embryophyta</taxon>
        <taxon>Tracheophyta</taxon>
        <taxon>Spermatophyta</taxon>
        <taxon>Magnoliopsida</taxon>
        <taxon>Liliopsida</taxon>
        <taxon>Poales</taxon>
        <taxon>Bromeliaceae</taxon>
        <taxon>Bromelioideae</taxon>
        <taxon>Ananas</taxon>
    </lineage>
</organism>